<comment type="caution">
    <text evidence="8">The sequence shown here is derived from an EMBL/GenBank/DDBJ whole genome shotgun (WGS) entry which is preliminary data.</text>
</comment>
<dbReference type="AlphaFoldDB" id="A0A423TII9"/>
<evidence type="ECO:0000256" key="3">
    <source>
        <dbReference type="ARBA" id="ARBA00023242"/>
    </source>
</evidence>
<organism evidence="8 9">
    <name type="scientific">Penaeus vannamei</name>
    <name type="common">Whiteleg shrimp</name>
    <name type="synonym">Litopenaeus vannamei</name>
    <dbReference type="NCBI Taxonomy" id="6689"/>
    <lineage>
        <taxon>Eukaryota</taxon>
        <taxon>Metazoa</taxon>
        <taxon>Ecdysozoa</taxon>
        <taxon>Arthropoda</taxon>
        <taxon>Crustacea</taxon>
        <taxon>Multicrustacea</taxon>
        <taxon>Malacostraca</taxon>
        <taxon>Eumalacostraca</taxon>
        <taxon>Eucarida</taxon>
        <taxon>Decapoda</taxon>
        <taxon>Dendrobranchiata</taxon>
        <taxon>Penaeoidea</taxon>
        <taxon>Penaeidae</taxon>
        <taxon>Penaeus</taxon>
    </lineage>
</organism>
<dbReference type="EMBL" id="QCYY01001677">
    <property type="protein sequence ID" value="ROT76263.1"/>
    <property type="molecule type" value="Genomic_DNA"/>
</dbReference>
<keyword evidence="9" id="KW-1185">Reference proteome</keyword>
<evidence type="ECO:0000259" key="6">
    <source>
        <dbReference type="PROSITE" id="PS50090"/>
    </source>
</evidence>
<dbReference type="InterPro" id="IPR036910">
    <property type="entry name" value="HMG_box_dom_sf"/>
</dbReference>
<feature type="DNA-binding region" description="HMG box" evidence="4">
    <location>
        <begin position="689"/>
        <end position="755"/>
    </location>
</feature>
<evidence type="ECO:0000256" key="4">
    <source>
        <dbReference type="PROSITE-ProRule" id="PRU00267"/>
    </source>
</evidence>
<dbReference type="PROSITE" id="PS50118">
    <property type="entry name" value="HMG_BOX_2"/>
    <property type="match status" value="1"/>
</dbReference>
<dbReference type="GO" id="GO:0005634">
    <property type="term" value="C:nucleus"/>
    <property type="evidence" value="ECO:0007669"/>
    <property type="project" value="UniProtKB-SubCell"/>
</dbReference>
<reference evidence="8 9" key="2">
    <citation type="submission" date="2019-01" db="EMBL/GenBank/DDBJ databases">
        <title>The decoding of complex shrimp genome reveals the adaptation for benthos swimmer, frequently molting mechanism and breeding impact on genome.</title>
        <authorList>
            <person name="Sun Y."/>
            <person name="Gao Y."/>
            <person name="Yu Y."/>
        </authorList>
    </citation>
    <scope>NUCLEOTIDE SEQUENCE [LARGE SCALE GENOMIC DNA]</scope>
    <source>
        <tissue evidence="8">Muscle</tissue>
    </source>
</reference>
<evidence type="ECO:0000313" key="9">
    <source>
        <dbReference type="Proteomes" id="UP000283509"/>
    </source>
</evidence>
<feature type="domain" description="HMG box" evidence="7">
    <location>
        <begin position="689"/>
        <end position="755"/>
    </location>
</feature>
<gene>
    <name evidence="8" type="ORF">C7M84_005157</name>
</gene>
<evidence type="ECO:0000256" key="5">
    <source>
        <dbReference type="SAM" id="MobiDB-lite"/>
    </source>
</evidence>
<dbReference type="GO" id="GO:0003677">
    <property type="term" value="F:DNA binding"/>
    <property type="evidence" value="ECO:0007669"/>
    <property type="project" value="UniProtKB-UniRule"/>
</dbReference>
<keyword evidence="2 4" id="KW-0238">DNA-binding</keyword>
<keyword evidence="3 4" id="KW-0539">Nucleus</keyword>
<feature type="compositionally biased region" description="Basic residues" evidence="5">
    <location>
        <begin position="250"/>
        <end position="260"/>
    </location>
</feature>
<comment type="subcellular location">
    <subcellularLocation>
        <location evidence="1">Nucleus</location>
    </subcellularLocation>
</comment>
<dbReference type="InterPro" id="IPR009071">
    <property type="entry name" value="HMG_box_dom"/>
</dbReference>
<accession>A0A423TII9</accession>
<dbReference type="PANTHER" id="PTHR46318:SF3">
    <property type="entry name" value="UPSTREAM BINDING TRANSCRIPTION FACTOR"/>
    <property type="match status" value="1"/>
</dbReference>
<dbReference type="CDD" id="cd00084">
    <property type="entry name" value="HMG-box_SF"/>
    <property type="match status" value="1"/>
</dbReference>
<dbReference type="InterPro" id="IPR001005">
    <property type="entry name" value="SANT/Myb"/>
</dbReference>
<evidence type="ECO:0000259" key="7">
    <source>
        <dbReference type="PROSITE" id="PS50118"/>
    </source>
</evidence>
<dbReference type="PROSITE" id="PS50090">
    <property type="entry name" value="MYB_LIKE"/>
    <property type="match status" value="1"/>
</dbReference>
<reference evidence="8 9" key="1">
    <citation type="submission" date="2018-04" db="EMBL/GenBank/DDBJ databases">
        <authorList>
            <person name="Zhang X."/>
            <person name="Yuan J."/>
            <person name="Li F."/>
            <person name="Xiang J."/>
        </authorList>
    </citation>
    <scope>NUCLEOTIDE SEQUENCE [LARGE SCALE GENOMIC DNA]</scope>
    <source>
        <tissue evidence="8">Muscle</tissue>
    </source>
</reference>
<feature type="region of interest" description="Disordered" evidence="5">
    <location>
        <begin position="233"/>
        <end position="323"/>
    </location>
</feature>
<dbReference type="SUPFAM" id="SSF47095">
    <property type="entry name" value="HMG-box"/>
    <property type="match status" value="2"/>
</dbReference>
<dbReference type="Proteomes" id="UP000283509">
    <property type="component" value="Unassembled WGS sequence"/>
</dbReference>
<dbReference type="Gene3D" id="1.10.30.10">
    <property type="entry name" value="High mobility group box domain"/>
    <property type="match status" value="2"/>
</dbReference>
<dbReference type="InterPro" id="IPR051762">
    <property type="entry name" value="UBF1"/>
</dbReference>
<feature type="region of interest" description="Disordered" evidence="5">
    <location>
        <begin position="817"/>
        <end position="974"/>
    </location>
</feature>
<dbReference type="SMART" id="SM00398">
    <property type="entry name" value="HMG"/>
    <property type="match status" value="2"/>
</dbReference>
<dbReference type="PANTHER" id="PTHR46318">
    <property type="entry name" value="UPSTREAM BINDING TRANSCRIPTION FACTOR"/>
    <property type="match status" value="1"/>
</dbReference>
<feature type="compositionally biased region" description="Basic and acidic residues" evidence="5">
    <location>
        <begin position="863"/>
        <end position="880"/>
    </location>
</feature>
<dbReference type="OrthoDB" id="6382363at2759"/>
<feature type="compositionally biased region" description="Acidic residues" evidence="5">
    <location>
        <begin position="850"/>
        <end position="862"/>
    </location>
</feature>
<evidence type="ECO:0000256" key="1">
    <source>
        <dbReference type="ARBA" id="ARBA00004123"/>
    </source>
</evidence>
<evidence type="ECO:0000313" key="8">
    <source>
        <dbReference type="EMBL" id="ROT76263.1"/>
    </source>
</evidence>
<feature type="compositionally biased region" description="Low complexity" evidence="5">
    <location>
        <begin position="942"/>
        <end position="951"/>
    </location>
</feature>
<dbReference type="STRING" id="6689.A0A423TII9"/>
<dbReference type="CDD" id="cd21999">
    <property type="entry name" value="HMG-box_UBF1_rpt2"/>
    <property type="match status" value="1"/>
</dbReference>
<name>A0A423TII9_PENVA</name>
<sequence>MMTIVIIVLLSLLASFSSTFSFLLLFSFVPPTPPSHSFHSSHSSHSSLSSSSLLLSLLPPTPPSSSLHSSLSFLPLIPPTPQSHSSHSSVSLLPPLLCSLLPPTPLSHSSLSFLPLLPLITVTPPSHSSLSLLPLLPLTPPSHSSHSSLSFLPLLPFITATPPTPPSHYCHSSYSSLSFLPLLPLLHLYPPPHFSFPLSFFLSLPPSFIFLQEKGKKKKKLDDNLNIENSPVKEEVSIATEESETERTLVKKKKKKKHKKDGHDESLNDSENLTDSQKSPKKRTHPSEVKSSPKKIKKERKEAVVDEDDEEKEPINANEAEPLDLWTPEEKLMLISRMQEKLQPNDKISYRRRLAGPKWNWNDIAFDNKSAKECEEQFHEIIESINKIKTLEQILTEAEQLTRSGGLRKKNLNAFQYFMRQHTQTLKTNGKNENLRGRELFSVLINNWYSLDEAEKKRYKILAKEEGNPKDGLPVSAPRLPFEIYYSIESDKIGSKNKQLKAELRTKYNALKKKTKLKYIEESFKEFHKYKQEVAEYLKINPSYKTLKKFPNKEEAELFLINHLKMPREPPYQPSTAYYHQLLEEGKLDDLPGKERLITATRQFANLPLGEQTAITEQTKQKHEEYRKQVALWKEKQEDYVMDIVNRYFPETSKKGKKEKAQKGKNTLNKFENVQVTTMNAPKFSELPKKPPRTGFLLFSAKFEHKMKGKFSDAKERKESCKDYWNKLPEEHKQIYRNRSRELQEEYKNNLFEFVNNLEEAERVMYLGHYRKQVRAYFCRDIFEEQYPNKVYPVYIASPKKKLRTAVNGMTVKDEAIDSDSDELPVAKKKPKDKNIDIENTESSSSPDSSDQEEEEEEEESSSEIKETRHQPLEKGHEFLDSSDTSSDEDDVATMQRKTMKSPKQRQREVHQSPPKKQTHTTAKGNARLNVKEDDSSEDSSSDVSDIIIPSWKTPTQKPSIQREESSEDFDSDD</sequence>
<protein>
    <submittedName>
        <fullName evidence="8">Putative nucleolar transcription factor 1</fullName>
    </submittedName>
</protein>
<proteinExistence type="predicted"/>
<feature type="domain" description="Myb-like" evidence="6">
    <location>
        <begin position="326"/>
        <end position="382"/>
    </location>
</feature>
<evidence type="ECO:0000256" key="2">
    <source>
        <dbReference type="ARBA" id="ARBA00023125"/>
    </source>
</evidence>